<dbReference type="GO" id="GO:0055085">
    <property type="term" value="P:transmembrane transport"/>
    <property type="evidence" value="ECO:0007669"/>
    <property type="project" value="InterPro"/>
</dbReference>
<evidence type="ECO:0000313" key="12">
    <source>
        <dbReference type="Proteomes" id="UP000554488"/>
    </source>
</evidence>
<dbReference type="InterPro" id="IPR025966">
    <property type="entry name" value="OppC_N"/>
</dbReference>
<feature type="transmembrane region" description="Helical" evidence="7">
    <location>
        <begin position="268"/>
        <end position="289"/>
    </location>
</feature>
<dbReference type="InterPro" id="IPR050366">
    <property type="entry name" value="BP-dependent_transpt_permease"/>
</dbReference>
<dbReference type="RefSeq" id="WP_118199185.1">
    <property type="nucleotide sequence ID" value="NZ_CAXSNH010000017.1"/>
</dbReference>
<dbReference type="PANTHER" id="PTHR43386:SF1">
    <property type="entry name" value="D,D-DIPEPTIDE TRANSPORT SYSTEM PERMEASE PROTEIN DDPC-RELATED"/>
    <property type="match status" value="1"/>
</dbReference>
<keyword evidence="6 7" id="KW-0472">Membrane</keyword>
<dbReference type="PROSITE" id="PS50928">
    <property type="entry name" value="ABC_TM1"/>
    <property type="match status" value="1"/>
</dbReference>
<dbReference type="InterPro" id="IPR000515">
    <property type="entry name" value="MetI-like"/>
</dbReference>
<keyword evidence="2 7" id="KW-0813">Transport</keyword>
<dbReference type="InterPro" id="IPR035906">
    <property type="entry name" value="MetI-like_sf"/>
</dbReference>
<keyword evidence="3" id="KW-1003">Cell membrane</keyword>
<name>A0A414QP17_9FIRM</name>
<evidence type="ECO:0000313" key="9">
    <source>
        <dbReference type="EMBL" id="NUN87958.1"/>
    </source>
</evidence>
<evidence type="ECO:0000256" key="1">
    <source>
        <dbReference type="ARBA" id="ARBA00004651"/>
    </source>
</evidence>
<comment type="subcellular location">
    <subcellularLocation>
        <location evidence="1 7">Cell membrane</location>
        <topology evidence="1 7">Multi-pass membrane protein</topology>
    </subcellularLocation>
</comment>
<evidence type="ECO:0000256" key="7">
    <source>
        <dbReference type="RuleBase" id="RU363032"/>
    </source>
</evidence>
<dbReference type="Pfam" id="PF00528">
    <property type="entry name" value="BPD_transp_1"/>
    <property type="match status" value="1"/>
</dbReference>
<reference evidence="9 12" key="3">
    <citation type="submission" date="2020-07" db="EMBL/GenBank/DDBJ databases">
        <title>Bacterial metabolism rescues the inhibition of intestinal drug absorption by food and drug additives.</title>
        <authorList>
            <person name="Zou L."/>
            <person name="Spanogiannopoulos P."/>
            <person name="Chien H.-C."/>
            <person name="Pieper L.M."/>
            <person name="Cai W."/>
            <person name="Khuri N."/>
            <person name="Pottel J."/>
            <person name="Vora B."/>
            <person name="Ni Z."/>
            <person name="Tsakalozou E."/>
            <person name="Zhang W."/>
            <person name="Shoichet B.K."/>
            <person name="Giacomini K.M."/>
            <person name="Turnbaugh P.J."/>
        </authorList>
    </citation>
    <scope>NUCLEOTIDE SEQUENCE [LARGE SCALE GENOMIC DNA]</scope>
    <source>
        <strain evidence="9 12">F22</strain>
    </source>
</reference>
<gene>
    <name evidence="10" type="ORF">DW656_11095</name>
    <name evidence="9" type="ORF">HUU93_15450</name>
</gene>
<dbReference type="PANTHER" id="PTHR43386">
    <property type="entry name" value="OLIGOPEPTIDE TRANSPORT SYSTEM PERMEASE PROTEIN APPC"/>
    <property type="match status" value="1"/>
</dbReference>
<feature type="transmembrane region" description="Helical" evidence="7">
    <location>
        <begin position="37"/>
        <end position="57"/>
    </location>
</feature>
<evidence type="ECO:0000256" key="2">
    <source>
        <dbReference type="ARBA" id="ARBA00022448"/>
    </source>
</evidence>
<keyword evidence="5 7" id="KW-1133">Transmembrane helix</keyword>
<evidence type="ECO:0000313" key="11">
    <source>
        <dbReference type="Proteomes" id="UP000284579"/>
    </source>
</evidence>
<dbReference type="EMBL" id="JABWDC010000107">
    <property type="protein sequence ID" value="NUN87958.1"/>
    <property type="molecule type" value="Genomic_DNA"/>
</dbReference>
<evidence type="ECO:0000256" key="6">
    <source>
        <dbReference type="ARBA" id="ARBA00023136"/>
    </source>
</evidence>
<accession>A0A414QP17</accession>
<dbReference type="SUPFAM" id="SSF161098">
    <property type="entry name" value="MetI-like"/>
    <property type="match status" value="1"/>
</dbReference>
<reference evidence="9 12" key="2">
    <citation type="submission" date="2020-04" db="EMBL/GenBank/DDBJ databases">
        <authorList>
            <person name="Pieper L."/>
        </authorList>
    </citation>
    <scope>NUCLEOTIDE SEQUENCE [LARGE SCALE GENOMIC DNA]</scope>
    <source>
        <strain evidence="9 12">F22</strain>
    </source>
</reference>
<feature type="transmembrane region" description="Helical" evidence="7">
    <location>
        <begin position="132"/>
        <end position="152"/>
    </location>
</feature>
<keyword evidence="4 7" id="KW-0812">Transmembrane</keyword>
<feature type="domain" description="ABC transmembrane type-1" evidence="8">
    <location>
        <begin position="97"/>
        <end position="286"/>
    </location>
</feature>
<feature type="transmembrane region" description="Helical" evidence="7">
    <location>
        <begin position="158"/>
        <end position="179"/>
    </location>
</feature>
<evidence type="ECO:0000256" key="5">
    <source>
        <dbReference type="ARBA" id="ARBA00022989"/>
    </source>
</evidence>
<evidence type="ECO:0000256" key="3">
    <source>
        <dbReference type="ARBA" id="ARBA00022475"/>
    </source>
</evidence>
<dbReference type="Proteomes" id="UP000284579">
    <property type="component" value="Unassembled WGS sequence"/>
</dbReference>
<protein>
    <submittedName>
        <fullName evidence="10">ABC transporter permease</fullName>
    </submittedName>
</protein>
<comment type="similarity">
    <text evidence="7">Belongs to the binding-protein-dependent transport system permease family.</text>
</comment>
<proteinExistence type="inferred from homology"/>
<comment type="caution">
    <text evidence="10">The sequence shown here is derived from an EMBL/GenBank/DDBJ whole genome shotgun (WGS) entry which is preliminary data.</text>
</comment>
<evidence type="ECO:0000256" key="4">
    <source>
        <dbReference type="ARBA" id="ARBA00022692"/>
    </source>
</evidence>
<dbReference type="AlphaFoldDB" id="A0A414QP17"/>
<dbReference type="Proteomes" id="UP000554488">
    <property type="component" value="Unassembled WGS sequence"/>
</dbReference>
<sequence length="299" mass="32779">MTDTRFKRIEKKKTQELISYDHSVWKDIKKELFSNKIALVSIIILLIIIIASILAPLSPYDPNKINVAEKLQGISAKHIFGTDEYGRDYFTRALYGGRISLTVGFCSMIMTVILGTAIGITSGYFGGKVDMFLMRFTDIFLALPSMLLMVVLNTILRPGLFTLIAVLSLFSWAQVARITRAETMSVKERDYVTAARNLGAGSFRIAVEHIVPNIMGPVIVAASLGIANAILMESSLSFLGLGVQIPRASWGSMLQSAQGHILDAPRLAVFPGVLILCTVLSFNLLGDVLRTALEPKIVK</sequence>
<feature type="transmembrane region" description="Helical" evidence="7">
    <location>
        <begin position="99"/>
        <end position="120"/>
    </location>
</feature>
<evidence type="ECO:0000259" key="8">
    <source>
        <dbReference type="PROSITE" id="PS50928"/>
    </source>
</evidence>
<dbReference type="CDD" id="cd06261">
    <property type="entry name" value="TM_PBP2"/>
    <property type="match status" value="1"/>
</dbReference>
<evidence type="ECO:0000313" key="10">
    <source>
        <dbReference type="EMBL" id="RHF82529.1"/>
    </source>
</evidence>
<dbReference type="EMBL" id="QRHO01000014">
    <property type="protein sequence ID" value="RHF82529.1"/>
    <property type="molecule type" value="Genomic_DNA"/>
</dbReference>
<reference evidence="10 11" key="1">
    <citation type="submission" date="2018-08" db="EMBL/GenBank/DDBJ databases">
        <title>A genome reference for cultivated species of the human gut microbiota.</title>
        <authorList>
            <person name="Zou Y."/>
            <person name="Xue W."/>
            <person name="Luo G."/>
        </authorList>
    </citation>
    <scope>NUCLEOTIDE SEQUENCE [LARGE SCALE GENOMIC DNA]</scope>
    <source>
        <strain evidence="10 11">AM23-3</strain>
    </source>
</reference>
<feature type="transmembrane region" description="Helical" evidence="7">
    <location>
        <begin position="210"/>
        <end position="231"/>
    </location>
</feature>
<dbReference type="Gene3D" id="1.10.3720.10">
    <property type="entry name" value="MetI-like"/>
    <property type="match status" value="1"/>
</dbReference>
<organism evidence="10 11">
    <name type="scientific">Coprococcus comes</name>
    <dbReference type="NCBI Taxonomy" id="410072"/>
    <lineage>
        <taxon>Bacteria</taxon>
        <taxon>Bacillati</taxon>
        <taxon>Bacillota</taxon>
        <taxon>Clostridia</taxon>
        <taxon>Lachnospirales</taxon>
        <taxon>Lachnospiraceae</taxon>
        <taxon>Coprococcus</taxon>
    </lineage>
</organism>
<dbReference type="GO" id="GO:0005886">
    <property type="term" value="C:plasma membrane"/>
    <property type="evidence" value="ECO:0007669"/>
    <property type="project" value="UniProtKB-SubCell"/>
</dbReference>
<dbReference type="Pfam" id="PF12911">
    <property type="entry name" value="OppC_N"/>
    <property type="match status" value="1"/>
</dbReference>